<name>A0A0L9VPI8_PHAAN</name>
<dbReference type="InterPro" id="IPR001611">
    <property type="entry name" value="Leu-rich_rpt"/>
</dbReference>
<evidence type="ECO:0000313" key="10">
    <source>
        <dbReference type="EMBL" id="KOM56822.1"/>
    </source>
</evidence>
<feature type="domain" description="Disease resistance protein winged helix" evidence="8">
    <location>
        <begin position="438"/>
        <end position="505"/>
    </location>
</feature>
<protein>
    <submittedName>
        <fullName evidence="10">Uncharacterized protein</fullName>
    </submittedName>
</protein>
<feature type="domain" description="Disease resistance protein winged helix" evidence="8">
    <location>
        <begin position="1494"/>
        <end position="1570"/>
    </location>
</feature>
<dbReference type="PANTHER" id="PTHR36766">
    <property type="entry name" value="PLANT BROAD-SPECTRUM MILDEW RESISTANCE PROTEIN RPW8"/>
    <property type="match status" value="1"/>
</dbReference>
<evidence type="ECO:0000256" key="2">
    <source>
        <dbReference type="ARBA" id="ARBA00022737"/>
    </source>
</evidence>
<evidence type="ECO:0000256" key="1">
    <source>
        <dbReference type="ARBA" id="ARBA00022614"/>
    </source>
</evidence>
<dbReference type="Gene3D" id="3.40.50.300">
    <property type="entry name" value="P-loop containing nucleotide triphosphate hydrolases"/>
    <property type="match status" value="2"/>
</dbReference>
<dbReference type="Gene3D" id="1.10.10.10">
    <property type="entry name" value="Winged helix-like DNA-binding domain superfamily/Winged helix DNA-binding domain"/>
    <property type="match status" value="2"/>
</dbReference>
<keyword evidence="1" id="KW-0433">Leucine-rich repeat</keyword>
<dbReference type="GO" id="GO:0051707">
    <property type="term" value="P:response to other organism"/>
    <property type="evidence" value="ECO:0007669"/>
    <property type="project" value="UniProtKB-ARBA"/>
</dbReference>
<dbReference type="FunFam" id="1.10.10.10:FF:000322">
    <property type="entry name" value="Probable disease resistance protein At1g63360"/>
    <property type="match status" value="2"/>
</dbReference>
<dbReference type="PROSITE" id="PS51450">
    <property type="entry name" value="LRR"/>
    <property type="match status" value="2"/>
</dbReference>
<feature type="domain" description="Disease resistance N-terminal" evidence="7">
    <location>
        <begin position="11"/>
        <end position="97"/>
    </location>
</feature>
<dbReference type="STRING" id="3914.A0A0L9VPI8"/>
<dbReference type="InterPro" id="IPR003591">
    <property type="entry name" value="Leu-rich_rpt_typical-subtyp"/>
</dbReference>
<dbReference type="InterPro" id="IPR041118">
    <property type="entry name" value="Rx_N"/>
</dbReference>
<dbReference type="Gramene" id="KOM56822">
    <property type="protein sequence ID" value="KOM56822"/>
    <property type="gene ID" value="LR48_Vigan10g271400"/>
</dbReference>
<dbReference type="InterPro" id="IPR002182">
    <property type="entry name" value="NB-ARC"/>
</dbReference>
<dbReference type="Pfam" id="PF18052">
    <property type="entry name" value="Rx_N"/>
    <property type="match status" value="1"/>
</dbReference>
<dbReference type="Pfam" id="PF23559">
    <property type="entry name" value="WHD_DRP"/>
    <property type="match status" value="2"/>
</dbReference>
<dbReference type="InterPro" id="IPR042197">
    <property type="entry name" value="Apaf_helical"/>
</dbReference>
<keyword evidence="2" id="KW-0677">Repeat</keyword>
<dbReference type="InterPro" id="IPR056789">
    <property type="entry name" value="LRR_R13L1-DRL21"/>
</dbReference>
<dbReference type="OMA" id="CAMDEWE"/>
<dbReference type="SUPFAM" id="SSF52540">
    <property type="entry name" value="P-loop containing nucleoside triphosphate hydrolases"/>
    <property type="match status" value="2"/>
</dbReference>
<evidence type="ECO:0000256" key="4">
    <source>
        <dbReference type="ARBA" id="ARBA00022821"/>
    </source>
</evidence>
<dbReference type="EMBL" id="CM003380">
    <property type="protein sequence ID" value="KOM56822.1"/>
    <property type="molecule type" value="Genomic_DNA"/>
</dbReference>
<dbReference type="InterPro" id="IPR036388">
    <property type="entry name" value="WH-like_DNA-bd_sf"/>
</dbReference>
<dbReference type="InterPro" id="IPR058922">
    <property type="entry name" value="WHD_DRP"/>
</dbReference>
<dbReference type="InterPro" id="IPR032675">
    <property type="entry name" value="LRR_dom_sf"/>
</dbReference>
<keyword evidence="5" id="KW-0067">ATP-binding</keyword>
<feature type="domain" description="R13L1/DRL21-like LRR repeat region" evidence="9">
    <location>
        <begin position="1758"/>
        <end position="1881"/>
    </location>
</feature>
<accession>A0A0L9VPI8</accession>
<evidence type="ECO:0000313" key="11">
    <source>
        <dbReference type="Proteomes" id="UP000053144"/>
    </source>
</evidence>
<dbReference type="Proteomes" id="UP000053144">
    <property type="component" value="Chromosome 10"/>
</dbReference>
<dbReference type="Gene3D" id="1.20.5.4130">
    <property type="match status" value="1"/>
</dbReference>
<feature type="domain" description="NB-ARC" evidence="6">
    <location>
        <begin position="183"/>
        <end position="353"/>
    </location>
</feature>
<dbReference type="PANTHER" id="PTHR36766:SF40">
    <property type="entry name" value="DISEASE RESISTANCE PROTEIN RGA3"/>
    <property type="match status" value="1"/>
</dbReference>
<reference evidence="11" key="1">
    <citation type="journal article" date="2015" name="Proc. Natl. Acad. Sci. U.S.A.">
        <title>Genome sequencing of adzuki bean (Vigna angularis) provides insight into high starch and low fat accumulation and domestication.</title>
        <authorList>
            <person name="Yang K."/>
            <person name="Tian Z."/>
            <person name="Chen C."/>
            <person name="Luo L."/>
            <person name="Zhao B."/>
            <person name="Wang Z."/>
            <person name="Yu L."/>
            <person name="Li Y."/>
            <person name="Sun Y."/>
            <person name="Li W."/>
            <person name="Chen Y."/>
            <person name="Li Y."/>
            <person name="Zhang Y."/>
            <person name="Ai D."/>
            <person name="Zhao J."/>
            <person name="Shang C."/>
            <person name="Ma Y."/>
            <person name="Wu B."/>
            <person name="Wang M."/>
            <person name="Gao L."/>
            <person name="Sun D."/>
            <person name="Zhang P."/>
            <person name="Guo F."/>
            <person name="Wang W."/>
            <person name="Li Y."/>
            <person name="Wang J."/>
            <person name="Varshney R.K."/>
            <person name="Wang J."/>
            <person name="Ling H.Q."/>
            <person name="Wan P."/>
        </authorList>
    </citation>
    <scope>NUCLEOTIDE SEQUENCE</scope>
    <source>
        <strain evidence="11">cv. Jingnong 6</strain>
    </source>
</reference>
<feature type="domain" description="R13L1/DRL21-like LRR repeat region" evidence="9">
    <location>
        <begin position="699"/>
        <end position="822"/>
    </location>
</feature>
<dbReference type="GO" id="GO:0005524">
    <property type="term" value="F:ATP binding"/>
    <property type="evidence" value="ECO:0007669"/>
    <property type="project" value="UniProtKB-KW"/>
</dbReference>
<dbReference type="InterPro" id="IPR027417">
    <property type="entry name" value="P-loop_NTPase"/>
</dbReference>
<dbReference type="GO" id="GO:0006952">
    <property type="term" value="P:defense response"/>
    <property type="evidence" value="ECO:0007669"/>
    <property type="project" value="UniProtKB-KW"/>
</dbReference>
<keyword evidence="3" id="KW-0547">Nucleotide-binding</keyword>
<gene>
    <name evidence="10" type="ORF">LR48_Vigan10g271400</name>
</gene>
<evidence type="ECO:0000256" key="3">
    <source>
        <dbReference type="ARBA" id="ARBA00022741"/>
    </source>
</evidence>
<dbReference type="Gene3D" id="3.80.10.10">
    <property type="entry name" value="Ribonuclease Inhibitor"/>
    <property type="match status" value="7"/>
</dbReference>
<dbReference type="FunFam" id="3.40.50.300:FF:001091">
    <property type="entry name" value="Probable disease resistance protein At1g61300"/>
    <property type="match status" value="2"/>
</dbReference>
<dbReference type="Pfam" id="PF00931">
    <property type="entry name" value="NB-ARC"/>
    <property type="match status" value="2"/>
</dbReference>
<dbReference type="PRINTS" id="PR00364">
    <property type="entry name" value="DISEASERSIST"/>
</dbReference>
<dbReference type="Pfam" id="PF25019">
    <property type="entry name" value="LRR_R13L1-DRL21"/>
    <property type="match status" value="2"/>
</dbReference>
<evidence type="ECO:0000259" key="6">
    <source>
        <dbReference type="Pfam" id="PF00931"/>
    </source>
</evidence>
<evidence type="ECO:0000256" key="5">
    <source>
        <dbReference type="ARBA" id="ARBA00022840"/>
    </source>
</evidence>
<proteinExistence type="predicted"/>
<feature type="domain" description="NB-ARC" evidence="6">
    <location>
        <begin position="1239"/>
        <end position="1410"/>
    </location>
</feature>
<evidence type="ECO:0000259" key="7">
    <source>
        <dbReference type="Pfam" id="PF18052"/>
    </source>
</evidence>
<keyword evidence="4" id="KW-0611">Plant defense</keyword>
<dbReference type="SMART" id="SM00369">
    <property type="entry name" value="LRR_TYP"/>
    <property type="match status" value="2"/>
</dbReference>
<dbReference type="Gene3D" id="1.10.8.430">
    <property type="entry name" value="Helical domain of apoptotic protease-activating factors"/>
    <property type="match status" value="2"/>
</dbReference>
<sequence>MAAELVGGALLSAFLQVAFDRLASPQFLDFFRGRKLDEKLLGNLNIMLHSINALAHDAEQKQFTDPHVKAWVFSVKEAVFDAEDLLGEIDYEITRSLVEAESEPQTFTYKVSNFFNSTFSSFNKKIESEMKEVLEKLEYLAKQKGALGLKEGTYSGDRSGGKVSQKLPSSSLVVESVIYGRDADKEMIFNWLTSETDNHNHPSILSIVGMGGLGKTSLAQHVYNDPKIEEAQFDIKAWVCVSDHFDILTVTKTILEAITKSKDDSGDLEMVHGRLKEKVSGKKFLLVLDDVWSERREEWEAVRTPLSYGAPGSRILVTTRLEKVASNMRSKVHRLKQLEKDECWKVFEEQALKGDDIELNDEKKEIGKRIVEKCKGLPLALKTIGSLLCTKSSLSDWKGVLKSDIWDLPKEVEIIPALLLSYQHLPSHLKRCFAYCALFPKNYEFDKDELILLWMAEGFLHYSPQNNNLEEIGEQYFDDLLTRSFFLRSNIKMHFSMHDLLNDLAKYVSGEFCFRLNFDKGDCVPKTTRHFSFALRDFVLCDVRYFDGLGSLGDAKRLRSFLPIVSNYGDGLTCRLEILIPEFFKLKFLRVLSLNGYHRFKEVPDSVGDLKHLHSLDLSYTRIQKLPDSVGLLYNLLILKLNYCSYLKELPSSLHKLTKLRCLEFEDTEVTKMPMHFEQVKNLHVLNMFCVGRNSEFSIKQLGGINLHGRLSINELQNIVNPLDALEANLKNKQLVKLKLIWNSNYIPDDTMKEKKVLENLQPSNQLEHLSIRSYCGTQFPSWVFDNSLSNLVYLELKDCKYCLCLPPLGQLSSLKILDINGFDEIVSIGTEFYGSNSSSFKSLEMLKFYNLKKWEEWECKTTSFPRLQSLLVVQCPKLKGLSEQLLHLKQLYIKSCPNLIISEHIEDTSALELLRTRSYPLVNIPMTHYDFIEDMRILSGCDSLTIFQLNFFPVLRILVLSGCQNLQRISQEHAHNHLEVISIRECPHFESFPGEGLSAAFPSLTELRIINCPKVEKFPDGGLPSKVKVMSLSSLKLIASLRENLDVNTCLERLYIEYLDVESFPDEVLLPPSLTSLRIEYMPNLERLDYKVLYNLSSLTLYSCPNLQCLPEEGLSESISSLYIWRCPLLEQRCQKPEGKDWRKIAHIQNLIVGLSLGPIILFYPTSNFFNSTFKTFNKKIESEMKELLEKLEYLAKQKGALGLREGTYSGDRSGSKVSQKLPSSSLVVESVIYGRDADREKISNWLTSETDNHNHLSILSIVGMGGLGKTTLTQHVYNDPKMEEAKFDIKAWVCLSDHFDVLTVTKAILEAITKSKDDSGDLEMVHGRLKEKISGRKFLLVLDDVWNERQEEWEVVRTSLSYGAPGSRILVTTRIEKVASKMRSEVHHLKQLEEDECWKVFEKQALKDDDLRLKGEKKEIGRRIVEKCKGLPLALKTIGSLLRTKSSISYWKNVLESDIWDLPKEVEIMPALLLSYQHLPSHLKRCFAYCALFPKDYKFDKKELILLWMAEGFLHHSQQNKNVEEIGEQYFDDLLTRSFFLQSSSKSFFHQSSSEMQFVMHDLLNDLAKYVCAEFCFRLKFDGNCIPKTTRHFSFSVLDGKCFHGFGSLTDAKRLHSFVQIINNAVYLAPFEILVSELFSKLKFLRVLSLYGCRDLNEIPDSVGDLKHLHSLDLSHTRIQKLPDSVGLLYNLLILKLNNCVYMKELPSSLHKLTKLRCLEFEHTGVTKMPMHFGELKNLQVLSTFWVNKNNEVISIKQLGGLNLHGKLSINELQNIVNPLDALEANLKNKHLVELELIWNWNHIPDDPRKEKKVLENLQPSNQLERFSIRSYCGTEFPSWVFDNSLSNLVSLELMNCKYCLCLPPLGLLSSLKTLKIIGFDGIVSIGAEFYGSNSSSFKSLEILEFGIMKEWEEWECKTTSFPRLGRLVIDECPKLKGLSEQLLHLKELLISSCPLVNIPMTHYDFNEDMRISSCCDSLTIFQLNFFPVLRFLFLSGCQNLQRISQEHAHNHLEVMSIHECPQFESFPCEGLSAAFPSLIELEITDCPKVEMFPDGGLPSKVKDMSLSSLKLIASLRETLDVNTCLQSLSIYSLDVESFPDEVMLPPSLTSLTIGNCRNLKKLDYKLPYNLSSLTLIDCCNLQCLPEEGLPKSISSLHILCCPLLEQRCQEPEGEDWRKIAHIQNLIVG</sequence>
<dbReference type="GO" id="GO:0043531">
    <property type="term" value="F:ADP binding"/>
    <property type="evidence" value="ECO:0007669"/>
    <property type="project" value="InterPro"/>
</dbReference>
<evidence type="ECO:0000259" key="9">
    <source>
        <dbReference type="Pfam" id="PF25019"/>
    </source>
</evidence>
<dbReference type="SUPFAM" id="SSF52058">
    <property type="entry name" value="L domain-like"/>
    <property type="match status" value="4"/>
</dbReference>
<organism evidence="10 11">
    <name type="scientific">Phaseolus angularis</name>
    <name type="common">Azuki bean</name>
    <name type="synonym">Vigna angularis</name>
    <dbReference type="NCBI Taxonomy" id="3914"/>
    <lineage>
        <taxon>Eukaryota</taxon>
        <taxon>Viridiplantae</taxon>
        <taxon>Streptophyta</taxon>
        <taxon>Embryophyta</taxon>
        <taxon>Tracheophyta</taxon>
        <taxon>Spermatophyta</taxon>
        <taxon>Magnoliopsida</taxon>
        <taxon>eudicotyledons</taxon>
        <taxon>Gunneridae</taxon>
        <taxon>Pentapetalae</taxon>
        <taxon>rosids</taxon>
        <taxon>fabids</taxon>
        <taxon>Fabales</taxon>
        <taxon>Fabaceae</taxon>
        <taxon>Papilionoideae</taxon>
        <taxon>50 kb inversion clade</taxon>
        <taxon>NPAAA clade</taxon>
        <taxon>indigoferoid/millettioid clade</taxon>
        <taxon>Phaseoleae</taxon>
        <taxon>Vigna</taxon>
    </lineage>
</organism>
<evidence type="ECO:0000259" key="8">
    <source>
        <dbReference type="Pfam" id="PF23559"/>
    </source>
</evidence>